<dbReference type="Gene3D" id="1.10.510.10">
    <property type="entry name" value="Transferase(Phosphotransferase) domain 1"/>
    <property type="match status" value="1"/>
</dbReference>
<dbReference type="PANTHER" id="PTHR43671:SF98">
    <property type="entry name" value="SERINE_THREONINE-PROTEIN KINASE NEK11"/>
    <property type="match status" value="1"/>
</dbReference>
<keyword evidence="10" id="KW-0812">Transmembrane</keyword>
<organism evidence="12 13">
    <name type="scientific">Actinocrispum wychmicini</name>
    <dbReference type="NCBI Taxonomy" id="1213861"/>
    <lineage>
        <taxon>Bacteria</taxon>
        <taxon>Bacillati</taxon>
        <taxon>Actinomycetota</taxon>
        <taxon>Actinomycetes</taxon>
        <taxon>Pseudonocardiales</taxon>
        <taxon>Pseudonocardiaceae</taxon>
        <taxon>Actinocrispum</taxon>
    </lineage>
</organism>
<dbReference type="OrthoDB" id="5492697at2"/>
<evidence type="ECO:0000256" key="2">
    <source>
        <dbReference type="ARBA" id="ARBA00022527"/>
    </source>
</evidence>
<keyword evidence="2 12" id="KW-0723">Serine/threonine-protein kinase</keyword>
<dbReference type="SMART" id="SM00220">
    <property type="entry name" value="S_TKc"/>
    <property type="match status" value="1"/>
</dbReference>
<evidence type="ECO:0000256" key="6">
    <source>
        <dbReference type="ARBA" id="ARBA00022840"/>
    </source>
</evidence>
<dbReference type="EMBL" id="SLWS01000011">
    <property type="protein sequence ID" value="TCO52917.1"/>
    <property type="molecule type" value="Genomic_DNA"/>
</dbReference>
<dbReference type="InterPro" id="IPR008271">
    <property type="entry name" value="Ser/Thr_kinase_AS"/>
</dbReference>
<feature type="transmembrane region" description="Helical" evidence="10">
    <location>
        <begin position="608"/>
        <end position="632"/>
    </location>
</feature>
<evidence type="ECO:0000256" key="5">
    <source>
        <dbReference type="ARBA" id="ARBA00022777"/>
    </source>
</evidence>
<dbReference type="EC" id="2.7.11.1" evidence="1"/>
<keyword evidence="3" id="KW-0808">Transferase</keyword>
<evidence type="ECO:0000259" key="11">
    <source>
        <dbReference type="PROSITE" id="PS50011"/>
    </source>
</evidence>
<dbReference type="GO" id="GO:0004674">
    <property type="term" value="F:protein serine/threonine kinase activity"/>
    <property type="evidence" value="ECO:0007669"/>
    <property type="project" value="UniProtKB-KW"/>
</dbReference>
<comment type="caution">
    <text evidence="12">The sequence shown here is derived from an EMBL/GenBank/DDBJ whole genome shotgun (WGS) entry which is preliminary data.</text>
</comment>
<keyword evidence="13" id="KW-1185">Reference proteome</keyword>
<dbReference type="InterPro" id="IPR050660">
    <property type="entry name" value="NEK_Ser/Thr_kinase"/>
</dbReference>
<sequence length="752" mass="83343">MTAPDDEPPTRTDPGRDELAADALTAPDPGRSRPDDEPVTTLDPDRTPPVSGWSRILPARLDERFQIVRDLTGSGQQGDVYLVLVRDSGEQRVLKVHRPGSRPDQRVLDFLARQPNRCVVTVYETGAEEGRQYEVMEYLAGGNLFEWRRRQPSGVDRAVVAGLVRQLADGLAGLHSAGVVHRDIKPGNVLIRTLEPLEVVIADLGISTHVTGGEAFTWSNTVGTVPYMPPEFVSGGQIVPAFDWWSLGVTVYELATGRGLFAGVDHERAVRSWIATRPVELDAVTDDRIRLLCRGLLAMAPENRWGAGQVDLWLQGGSPPVAADPLPQRTTTSADEPYVYLGQEYRERDMLAAAMTTNWNFSRTLLFDGDRGPRRQLAEWLTQFPEPGVPVGRPDRRASDDVRLLYQLRAVDPTYPPCYRGWNITRSHLPELASEGVQGTGGAADIVAELWRADLLPLLATGSASQNLGGGDGLPEALYRWRGEVDNLRLLARSLPDAGARTEMSRVLRDEQPYALSLSLLAATATPAHRLEVRRVLDDRRQALNLPWFSDLVDRREFEWIAYALVPYATRQANRRDLEERARQAREAWLRRTERQREWSRRQNRPQALGYAVTGVAAVAVFLFALIGFSNAMGVATRSQIDDGWLAAVIALTVTTVTESLLAWDTGGRFHPAYSFLGAGSIALGRASRNLIARRIAVPVVLVILAVLGTLTVYRPVVPPFVLAAGTVVWAVRRHLAWREQDRRERAIVRAA</sequence>
<dbReference type="RefSeq" id="WP_132123886.1">
    <property type="nucleotide sequence ID" value="NZ_SLWS01000011.1"/>
</dbReference>
<reference evidence="12 13" key="1">
    <citation type="submission" date="2019-03" db="EMBL/GenBank/DDBJ databases">
        <title>Genomic Encyclopedia of Type Strains, Phase IV (KMG-IV): sequencing the most valuable type-strain genomes for metagenomic binning, comparative biology and taxonomic classification.</title>
        <authorList>
            <person name="Goeker M."/>
        </authorList>
    </citation>
    <scope>NUCLEOTIDE SEQUENCE [LARGE SCALE GENOMIC DNA]</scope>
    <source>
        <strain evidence="12 13">DSM 45934</strain>
    </source>
</reference>
<feature type="region of interest" description="Disordered" evidence="9">
    <location>
        <begin position="1"/>
        <end position="53"/>
    </location>
</feature>
<comment type="catalytic activity">
    <reaction evidence="8">
        <text>L-seryl-[protein] + ATP = O-phospho-L-seryl-[protein] + ADP + H(+)</text>
        <dbReference type="Rhea" id="RHEA:17989"/>
        <dbReference type="Rhea" id="RHEA-COMP:9863"/>
        <dbReference type="Rhea" id="RHEA-COMP:11604"/>
        <dbReference type="ChEBI" id="CHEBI:15378"/>
        <dbReference type="ChEBI" id="CHEBI:29999"/>
        <dbReference type="ChEBI" id="CHEBI:30616"/>
        <dbReference type="ChEBI" id="CHEBI:83421"/>
        <dbReference type="ChEBI" id="CHEBI:456216"/>
        <dbReference type="EC" id="2.7.11.1"/>
    </reaction>
</comment>
<protein>
    <recommendedName>
        <fullName evidence="1">non-specific serine/threonine protein kinase</fullName>
        <ecNumber evidence="1">2.7.11.1</ecNumber>
    </recommendedName>
</protein>
<evidence type="ECO:0000313" key="13">
    <source>
        <dbReference type="Proteomes" id="UP000295680"/>
    </source>
</evidence>
<dbReference type="PROSITE" id="PS50011">
    <property type="entry name" value="PROTEIN_KINASE_DOM"/>
    <property type="match status" value="1"/>
</dbReference>
<dbReference type="Proteomes" id="UP000295680">
    <property type="component" value="Unassembled WGS sequence"/>
</dbReference>
<keyword evidence="10" id="KW-1133">Transmembrane helix</keyword>
<dbReference type="SUPFAM" id="SSF56112">
    <property type="entry name" value="Protein kinase-like (PK-like)"/>
    <property type="match status" value="1"/>
</dbReference>
<dbReference type="PROSITE" id="PS00108">
    <property type="entry name" value="PROTEIN_KINASE_ST"/>
    <property type="match status" value="1"/>
</dbReference>
<accession>A0A4R2J4Y9</accession>
<dbReference type="PANTHER" id="PTHR43671">
    <property type="entry name" value="SERINE/THREONINE-PROTEIN KINASE NEK"/>
    <property type="match status" value="1"/>
</dbReference>
<evidence type="ECO:0000256" key="8">
    <source>
        <dbReference type="ARBA" id="ARBA00048679"/>
    </source>
</evidence>
<feature type="domain" description="Protein kinase" evidence="11">
    <location>
        <begin position="66"/>
        <end position="314"/>
    </location>
</feature>
<name>A0A4R2J4Y9_9PSEU</name>
<comment type="catalytic activity">
    <reaction evidence="7">
        <text>L-threonyl-[protein] + ATP = O-phospho-L-threonyl-[protein] + ADP + H(+)</text>
        <dbReference type="Rhea" id="RHEA:46608"/>
        <dbReference type="Rhea" id="RHEA-COMP:11060"/>
        <dbReference type="Rhea" id="RHEA-COMP:11605"/>
        <dbReference type="ChEBI" id="CHEBI:15378"/>
        <dbReference type="ChEBI" id="CHEBI:30013"/>
        <dbReference type="ChEBI" id="CHEBI:30616"/>
        <dbReference type="ChEBI" id="CHEBI:61977"/>
        <dbReference type="ChEBI" id="CHEBI:456216"/>
        <dbReference type="EC" id="2.7.11.1"/>
    </reaction>
</comment>
<gene>
    <name evidence="12" type="ORF">EV192_111111</name>
</gene>
<dbReference type="InterPro" id="IPR000719">
    <property type="entry name" value="Prot_kinase_dom"/>
</dbReference>
<dbReference type="InterPro" id="IPR011009">
    <property type="entry name" value="Kinase-like_dom_sf"/>
</dbReference>
<evidence type="ECO:0000313" key="12">
    <source>
        <dbReference type="EMBL" id="TCO52917.1"/>
    </source>
</evidence>
<proteinExistence type="predicted"/>
<dbReference type="Pfam" id="PF00069">
    <property type="entry name" value="Pkinase"/>
    <property type="match status" value="1"/>
</dbReference>
<evidence type="ECO:0000256" key="10">
    <source>
        <dbReference type="SAM" id="Phobius"/>
    </source>
</evidence>
<dbReference type="GO" id="GO:0005524">
    <property type="term" value="F:ATP binding"/>
    <property type="evidence" value="ECO:0007669"/>
    <property type="project" value="UniProtKB-KW"/>
</dbReference>
<feature type="compositionally biased region" description="Basic and acidic residues" evidence="9">
    <location>
        <begin position="8"/>
        <end position="19"/>
    </location>
</feature>
<keyword evidence="6" id="KW-0067">ATP-binding</keyword>
<dbReference type="AlphaFoldDB" id="A0A4R2J4Y9"/>
<keyword evidence="5 12" id="KW-0418">Kinase</keyword>
<evidence type="ECO:0000256" key="3">
    <source>
        <dbReference type="ARBA" id="ARBA00022679"/>
    </source>
</evidence>
<evidence type="ECO:0000256" key="4">
    <source>
        <dbReference type="ARBA" id="ARBA00022741"/>
    </source>
</evidence>
<dbReference type="CDD" id="cd14014">
    <property type="entry name" value="STKc_PknB_like"/>
    <property type="match status" value="1"/>
</dbReference>
<evidence type="ECO:0000256" key="7">
    <source>
        <dbReference type="ARBA" id="ARBA00047899"/>
    </source>
</evidence>
<keyword evidence="4" id="KW-0547">Nucleotide-binding</keyword>
<keyword evidence="10" id="KW-0472">Membrane</keyword>
<evidence type="ECO:0000256" key="9">
    <source>
        <dbReference type="SAM" id="MobiDB-lite"/>
    </source>
</evidence>
<feature type="transmembrane region" description="Helical" evidence="10">
    <location>
        <begin position="696"/>
        <end position="714"/>
    </location>
</feature>
<evidence type="ECO:0000256" key="1">
    <source>
        <dbReference type="ARBA" id="ARBA00012513"/>
    </source>
</evidence>